<evidence type="ECO:0000313" key="3">
    <source>
        <dbReference type="EMBL" id="GAA5080182.1"/>
    </source>
</evidence>
<protein>
    <submittedName>
        <fullName evidence="3">Endonuclease/exonuclease/phosphatase family protein</fullName>
    </submittedName>
</protein>
<comment type="caution">
    <text evidence="3">The sequence shown here is derived from an EMBL/GenBank/DDBJ whole genome shotgun (WGS) entry which is preliminary data.</text>
</comment>
<sequence length="282" mass="31271">MPLWLRFALLCLFASLVACRTTTDDARVAPADDDAPIDVVTLNLWHDRDDWPRRQSMIVDELRRLSPDVILLQEVLQDEGLPNQAQALASQLGYHWHFVSVDAPERARRYGNAILTREPMTQRGSRALQPSDDYRIAGWARIELRGRPLAIYVVHLNFTDASGATRARQIGGVLDLVAATRGDADVVIGGDFNARADGPEFAPLRASYLDGYAATHAGDDVDAPAHTTLNHALGHAPQRIDHVFAQADAFVPLESRRLFVQPAADGTWASDHFGLWVRLRSR</sequence>
<reference evidence="4" key="1">
    <citation type="journal article" date="2019" name="Int. J. Syst. Evol. Microbiol.">
        <title>The Global Catalogue of Microorganisms (GCM) 10K type strain sequencing project: providing services to taxonomists for standard genome sequencing and annotation.</title>
        <authorList>
            <consortium name="The Broad Institute Genomics Platform"/>
            <consortium name="The Broad Institute Genome Sequencing Center for Infectious Disease"/>
            <person name="Wu L."/>
            <person name="Ma J."/>
        </authorList>
    </citation>
    <scope>NUCLEOTIDE SEQUENCE [LARGE SCALE GENOMIC DNA]</scope>
    <source>
        <strain evidence="4">JCM 19212</strain>
    </source>
</reference>
<feature type="domain" description="Endonuclease/exonuclease/phosphatase" evidence="2">
    <location>
        <begin position="40"/>
        <end position="272"/>
    </location>
</feature>
<dbReference type="Gene3D" id="3.60.10.10">
    <property type="entry name" value="Endonuclease/exonuclease/phosphatase"/>
    <property type="match status" value="1"/>
</dbReference>
<proteinExistence type="predicted"/>
<keyword evidence="3" id="KW-0255">Endonuclease</keyword>
<feature type="chain" id="PRO_5046498431" evidence="1">
    <location>
        <begin position="21"/>
        <end position="282"/>
    </location>
</feature>
<dbReference type="GO" id="GO:0004519">
    <property type="term" value="F:endonuclease activity"/>
    <property type="evidence" value="ECO:0007669"/>
    <property type="project" value="UniProtKB-KW"/>
</dbReference>
<dbReference type="PANTHER" id="PTHR14859:SF15">
    <property type="entry name" value="ENDONUCLEASE_EXONUCLEASE_PHOSPHATASE DOMAIN-CONTAINING PROTEIN"/>
    <property type="match status" value="1"/>
</dbReference>
<name>A0ABP9LPR3_9GAMM</name>
<keyword evidence="3" id="KW-0540">Nuclease</keyword>
<dbReference type="PROSITE" id="PS51257">
    <property type="entry name" value="PROKAR_LIPOPROTEIN"/>
    <property type="match status" value="1"/>
</dbReference>
<keyword evidence="1" id="KW-0732">Signal</keyword>
<accession>A0ABP9LPR3</accession>
<organism evidence="3 4">
    <name type="scientific">Lysobacter panacisoli</name>
    <dbReference type="NCBI Taxonomy" id="1255263"/>
    <lineage>
        <taxon>Bacteria</taxon>
        <taxon>Pseudomonadati</taxon>
        <taxon>Pseudomonadota</taxon>
        <taxon>Gammaproteobacteria</taxon>
        <taxon>Lysobacterales</taxon>
        <taxon>Lysobacteraceae</taxon>
        <taxon>Lysobacter</taxon>
    </lineage>
</organism>
<gene>
    <name evidence="3" type="ORF">GCM10025759_29150</name>
</gene>
<dbReference type="SUPFAM" id="SSF56219">
    <property type="entry name" value="DNase I-like"/>
    <property type="match status" value="1"/>
</dbReference>
<evidence type="ECO:0000313" key="4">
    <source>
        <dbReference type="Proteomes" id="UP001501083"/>
    </source>
</evidence>
<dbReference type="EMBL" id="BAABKY010000004">
    <property type="protein sequence ID" value="GAA5080182.1"/>
    <property type="molecule type" value="Genomic_DNA"/>
</dbReference>
<evidence type="ECO:0000256" key="1">
    <source>
        <dbReference type="SAM" id="SignalP"/>
    </source>
</evidence>
<dbReference type="InterPro" id="IPR005135">
    <property type="entry name" value="Endo/exonuclease/phosphatase"/>
</dbReference>
<dbReference type="RefSeq" id="WP_158982168.1">
    <property type="nucleotide sequence ID" value="NZ_BAABKY010000004.1"/>
</dbReference>
<dbReference type="PANTHER" id="PTHR14859">
    <property type="entry name" value="CALCOFLUOR WHITE HYPERSENSITIVE PROTEIN PRECURSOR"/>
    <property type="match status" value="1"/>
</dbReference>
<feature type="signal peptide" evidence="1">
    <location>
        <begin position="1"/>
        <end position="20"/>
    </location>
</feature>
<keyword evidence="3" id="KW-0378">Hydrolase</keyword>
<dbReference type="InterPro" id="IPR051916">
    <property type="entry name" value="GPI-anchor_lipid_remodeler"/>
</dbReference>
<dbReference type="Pfam" id="PF03372">
    <property type="entry name" value="Exo_endo_phos"/>
    <property type="match status" value="1"/>
</dbReference>
<dbReference type="InterPro" id="IPR036691">
    <property type="entry name" value="Endo/exonu/phosph_ase_sf"/>
</dbReference>
<dbReference type="Proteomes" id="UP001501083">
    <property type="component" value="Unassembled WGS sequence"/>
</dbReference>
<evidence type="ECO:0000259" key="2">
    <source>
        <dbReference type="Pfam" id="PF03372"/>
    </source>
</evidence>
<keyword evidence="4" id="KW-1185">Reference proteome</keyword>